<keyword evidence="8" id="KW-1185">Reference proteome</keyword>
<dbReference type="PANTHER" id="PTHR33377">
    <property type="entry name" value="OS10G0134700 PROTEIN-RELATED"/>
    <property type="match status" value="1"/>
</dbReference>
<proteinExistence type="inferred from homology"/>
<comment type="similarity">
    <text evidence="1">Belongs to the disease resistance NB-LRR family.</text>
</comment>
<dbReference type="PANTHER" id="PTHR33377:SF111">
    <property type="entry name" value="OS01G0355700 PROTEIN"/>
    <property type="match status" value="1"/>
</dbReference>
<comment type="caution">
    <text evidence="7">The sequence shown here is derived from an EMBL/GenBank/DDBJ whole genome shotgun (WGS) entry which is preliminary data.</text>
</comment>
<keyword evidence="5" id="KW-0611">Plant defense</keyword>
<evidence type="ECO:0000256" key="1">
    <source>
        <dbReference type="ARBA" id="ARBA00008894"/>
    </source>
</evidence>
<protein>
    <recommendedName>
        <fullName evidence="6">Disease resistance N-terminal domain-containing protein</fullName>
    </recommendedName>
</protein>
<gene>
    <name evidence="7" type="ORF">E2562_015453</name>
</gene>
<evidence type="ECO:0000259" key="6">
    <source>
        <dbReference type="Pfam" id="PF18052"/>
    </source>
</evidence>
<evidence type="ECO:0000256" key="2">
    <source>
        <dbReference type="ARBA" id="ARBA00022614"/>
    </source>
</evidence>
<sequence length="173" mass="19249">MKIVEELVLPALATDLTSRLVSLLIRAYRRRTTGVVEDDLERLRLLLLELHPAVDEGEGRNISSHRLLLWLQGLTQSMYRAYYVLDTFQQGDPRGAGPAKRPRAAGASAEAHRRHYLDAVRNITRQERFARNRSLLILEDAPAAAEFAEAAAVASLPMAHGSKVVVTSGCFLY</sequence>
<evidence type="ECO:0000256" key="5">
    <source>
        <dbReference type="ARBA" id="ARBA00022821"/>
    </source>
</evidence>
<accession>A0A6G1BW87</accession>
<dbReference type="InterPro" id="IPR041118">
    <property type="entry name" value="Rx_N"/>
</dbReference>
<evidence type="ECO:0000256" key="4">
    <source>
        <dbReference type="ARBA" id="ARBA00022741"/>
    </source>
</evidence>
<dbReference type="Proteomes" id="UP000479710">
    <property type="component" value="Unassembled WGS sequence"/>
</dbReference>
<name>A0A6G1BW87_9ORYZ</name>
<reference evidence="7 8" key="1">
    <citation type="submission" date="2019-11" db="EMBL/GenBank/DDBJ databases">
        <title>Whole genome sequence of Oryza granulata.</title>
        <authorList>
            <person name="Li W."/>
        </authorList>
    </citation>
    <scope>NUCLEOTIDE SEQUENCE [LARGE SCALE GENOMIC DNA]</scope>
    <source>
        <strain evidence="8">cv. Menghai</strain>
        <tissue evidence="7">Leaf</tissue>
    </source>
</reference>
<dbReference type="GO" id="GO:0000166">
    <property type="term" value="F:nucleotide binding"/>
    <property type="evidence" value="ECO:0007669"/>
    <property type="project" value="UniProtKB-KW"/>
</dbReference>
<keyword evidence="2" id="KW-0433">Leucine-rich repeat</keyword>
<dbReference type="AlphaFoldDB" id="A0A6G1BW87"/>
<organism evidence="7 8">
    <name type="scientific">Oryza meyeriana var. granulata</name>
    <dbReference type="NCBI Taxonomy" id="110450"/>
    <lineage>
        <taxon>Eukaryota</taxon>
        <taxon>Viridiplantae</taxon>
        <taxon>Streptophyta</taxon>
        <taxon>Embryophyta</taxon>
        <taxon>Tracheophyta</taxon>
        <taxon>Spermatophyta</taxon>
        <taxon>Magnoliopsida</taxon>
        <taxon>Liliopsida</taxon>
        <taxon>Poales</taxon>
        <taxon>Poaceae</taxon>
        <taxon>BOP clade</taxon>
        <taxon>Oryzoideae</taxon>
        <taxon>Oryzeae</taxon>
        <taxon>Oryzinae</taxon>
        <taxon>Oryza</taxon>
        <taxon>Oryza meyeriana</taxon>
    </lineage>
</organism>
<dbReference type="Pfam" id="PF18052">
    <property type="entry name" value="Rx_N"/>
    <property type="match status" value="1"/>
</dbReference>
<evidence type="ECO:0000256" key="3">
    <source>
        <dbReference type="ARBA" id="ARBA00022737"/>
    </source>
</evidence>
<keyword evidence="3" id="KW-0677">Repeat</keyword>
<feature type="domain" description="Disease resistance N-terminal" evidence="6">
    <location>
        <begin position="16"/>
        <end position="90"/>
    </location>
</feature>
<evidence type="ECO:0000313" key="8">
    <source>
        <dbReference type="Proteomes" id="UP000479710"/>
    </source>
</evidence>
<keyword evidence="4" id="KW-0547">Nucleotide-binding</keyword>
<dbReference type="GO" id="GO:0006952">
    <property type="term" value="P:defense response"/>
    <property type="evidence" value="ECO:0007669"/>
    <property type="project" value="UniProtKB-KW"/>
</dbReference>
<evidence type="ECO:0000313" key="7">
    <source>
        <dbReference type="EMBL" id="KAF0892378.1"/>
    </source>
</evidence>
<dbReference type="EMBL" id="SPHZ02000011">
    <property type="protein sequence ID" value="KAF0892378.1"/>
    <property type="molecule type" value="Genomic_DNA"/>
</dbReference>